<gene>
    <name evidence="8" type="primary">panC</name>
    <name evidence="9" type="ORF">DBT_0119</name>
</gene>
<feature type="binding site" evidence="8">
    <location>
        <begin position="151"/>
        <end position="154"/>
    </location>
    <ligand>
        <name>ATP</name>
        <dbReference type="ChEBI" id="CHEBI:30616"/>
    </ligand>
</feature>
<dbReference type="Gene3D" id="3.40.50.620">
    <property type="entry name" value="HUPs"/>
    <property type="match status" value="1"/>
</dbReference>
<accession>A0A1B9F8R6</accession>
<dbReference type="GO" id="GO:0015940">
    <property type="term" value="P:pantothenate biosynthetic process"/>
    <property type="evidence" value="ECO:0007669"/>
    <property type="project" value="UniProtKB-UniRule"/>
</dbReference>
<feature type="active site" description="Proton donor" evidence="8">
    <location>
        <position position="41"/>
    </location>
</feature>
<dbReference type="FunFam" id="3.30.1300.10:FF:000001">
    <property type="entry name" value="Pantothenate synthetase"/>
    <property type="match status" value="1"/>
</dbReference>
<reference evidence="9 10" key="1">
    <citation type="submission" date="2016-06" db="EMBL/GenBank/DDBJ databases">
        <title>Respiratory ammonification of nitrate coupled to the oxidation of elemental sulfur in deep-sea autotrophic thermophilic bacteria.</title>
        <authorList>
            <person name="Slobodkina G.B."/>
            <person name="Mardanov A.V."/>
            <person name="Ravin N.V."/>
            <person name="Frolova A.A."/>
            <person name="Viryasiv M.B."/>
            <person name="Chernyh N.A."/>
            <person name="Bonch-Osmolovskaya E.A."/>
            <person name="Slobodkin A.I."/>
        </authorList>
    </citation>
    <scope>NUCLEOTIDE SEQUENCE [LARGE SCALE GENOMIC DNA]</scope>
    <source>
        <strain evidence="9 10">S69</strain>
    </source>
</reference>
<dbReference type="HAMAP" id="MF_00158">
    <property type="entry name" value="PanC"/>
    <property type="match status" value="1"/>
</dbReference>
<keyword evidence="4 8" id="KW-0566">Pantothenate biosynthesis</keyword>
<feature type="binding site" evidence="8">
    <location>
        <position position="180"/>
    </location>
    <ligand>
        <name>ATP</name>
        <dbReference type="ChEBI" id="CHEBI:30616"/>
    </ligand>
</feature>
<evidence type="ECO:0000256" key="3">
    <source>
        <dbReference type="ARBA" id="ARBA00022598"/>
    </source>
</evidence>
<dbReference type="FunFam" id="3.40.50.620:FF:000013">
    <property type="entry name" value="Pantothenate synthetase"/>
    <property type="match status" value="1"/>
</dbReference>
<name>A0A1B9F8R6_9BACT</name>
<dbReference type="InterPro" id="IPR003721">
    <property type="entry name" value="Pantoate_ligase"/>
</dbReference>
<comment type="similarity">
    <text evidence="2 8">Belongs to the pantothenate synthetase family.</text>
</comment>
<dbReference type="InterPro" id="IPR042176">
    <property type="entry name" value="Pantoate_ligase_C"/>
</dbReference>
<keyword evidence="3 8" id="KW-0436">Ligase</keyword>
<dbReference type="AlphaFoldDB" id="A0A1B9F8R6"/>
<dbReference type="NCBIfam" id="TIGR00018">
    <property type="entry name" value="panC"/>
    <property type="match status" value="1"/>
</dbReference>
<dbReference type="CDD" id="cd00560">
    <property type="entry name" value="PanC"/>
    <property type="match status" value="1"/>
</dbReference>
<sequence length="283" mass="31939">MNSSIVVIESIDKMIEWSQNERTKGNKIAFVPTMGYFHRGHLALMEMASHLGDKVVVSIFVNPTQFGPNEDLDKYPRDLKRDIDLAKSVGVDCIFFPNSKYMYPEGFQTWIEVEGVSKGLCGDKRPGHFRGVATVVLKLFNIVQPHVAVFGQKDFQQLKVIERMVQDLNLPVKIKSHPVVREKDGLAMSSRNTYLSSDERKSALCLFKALELAKKLHQTGIKNAKEIKKEMEKLIHSTPNTRIDYIFIGDSTTLKETEDCPSGTLIALAVWVGNTRLIDNTIL</sequence>
<dbReference type="STRING" id="1156395.DBT_0119"/>
<proteinExistence type="inferred from homology"/>
<dbReference type="NCBIfam" id="TIGR00125">
    <property type="entry name" value="cyt_tran_rel"/>
    <property type="match status" value="1"/>
</dbReference>
<evidence type="ECO:0000256" key="2">
    <source>
        <dbReference type="ARBA" id="ARBA00009256"/>
    </source>
</evidence>
<evidence type="ECO:0000313" key="9">
    <source>
        <dbReference type="EMBL" id="OCC16302.1"/>
    </source>
</evidence>
<feature type="binding site" evidence="8">
    <location>
        <begin position="188"/>
        <end position="191"/>
    </location>
    <ligand>
        <name>ATP</name>
        <dbReference type="ChEBI" id="CHEBI:30616"/>
    </ligand>
</feature>
<evidence type="ECO:0000256" key="6">
    <source>
        <dbReference type="ARBA" id="ARBA00022840"/>
    </source>
</evidence>
<feature type="binding site" evidence="8">
    <location>
        <position position="65"/>
    </location>
    <ligand>
        <name>(R)-pantoate</name>
        <dbReference type="ChEBI" id="CHEBI:15980"/>
    </ligand>
</feature>
<keyword evidence="10" id="KW-1185">Reference proteome</keyword>
<comment type="miscellaneous">
    <text evidence="8">The reaction proceeds by a bi uni uni bi ping pong mechanism.</text>
</comment>
<dbReference type="GO" id="GO:0004592">
    <property type="term" value="F:pantoate-beta-alanine ligase activity"/>
    <property type="evidence" value="ECO:0007669"/>
    <property type="project" value="UniProtKB-UniRule"/>
</dbReference>
<comment type="pathway">
    <text evidence="1 8">Cofactor biosynthesis; (R)-pantothenate biosynthesis; (R)-pantothenate from (R)-pantoate and beta-alanine: step 1/1.</text>
</comment>
<comment type="subunit">
    <text evidence="8">Homodimer.</text>
</comment>
<dbReference type="PANTHER" id="PTHR21299">
    <property type="entry name" value="CYTIDYLATE KINASE/PANTOATE-BETA-ALANINE LIGASE"/>
    <property type="match status" value="1"/>
</dbReference>
<evidence type="ECO:0000256" key="8">
    <source>
        <dbReference type="HAMAP-Rule" id="MF_00158"/>
    </source>
</evidence>
<dbReference type="GO" id="GO:0005524">
    <property type="term" value="F:ATP binding"/>
    <property type="evidence" value="ECO:0007669"/>
    <property type="project" value="UniProtKB-KW"/>
</dbReference>
<dbReference type="EMBL" id="MAGO01000001">
    <property type="protein sequence ID" value="OCC16302.1"/>
    <property type="molecule type" value="Genomic_DNA"/>
</dbReference>
<comment type="function">
    <text evidence="8">Catalyzes the condensation of pantoate with beta-alanine in an ATP-dependent reaction via a pantoyl-adenylate intermediate.</text>
</comment>
<organism evidence="9 10">
    <name type="scientific">Dissulfuribacter thermophilus</name>
    <dbReference type="NCBI Taxonomy" id="1156395"/>
    <lineage>
        <taxon>Bacteria</taxon>
        <taxon>Pseudomonadati</taxon>
        <taxon>Thermodesulfobacteriota</taxon>
        <taxon>Dissulfuribacteria</taxon>
        <taxon>Dissulfuribacterales</taxon>
        <taxon>Dissulfuribacteraceae</taxon>
        <taxon>Dissulfuribacter</taxon>
    </lineage>
</organism>
<comment type="catalytic activity">
    <reaction evidence="7 8">
        <text>(R)-pantoate + beta-alanine + ATP = (R)-pantothenate + AMP + diphosphate + H(+)</text>
        <dbReference type="Rhea" id="RHEA:10912"/>
        <dbReference type="ChEBI" id="CHEBI:15378"/>
        <dbReference type="ChEBI" id="CHEBI:15980"/>
        <dbReference type="ChEBI" id="CHEBI:29032"/>
        <dbReference type="ChEBI" id="CHEBI:30616"/>
        <dbReference type="ChEBI" id="CHEBI:33019"/>
        <dbReference type="ChEBI" id="CHEBI:57966"/>
        <dbReference type="ChEBI" id="CHEBI:456215"/>
        <dbReference type="EC" id="6.3.2.1"/>
    </reaction>
</comment>
<comment type="caution">
    <text evidence="9">The sequence shown here is derived from an EMBL/GenBank/DDBJ whole genome shotgun (WGS) entry which is preliminary data.</text>
</comment>
<dbReference type="InterPro" id="IPR014729">
    <property type="entry name" value="Rossmann-like_a/b/a_fold"/>
</dbReference>
<evidence type="ECO:0000256" key="1">
    <source>
        <dbReference type="ARBA" id="ARBA00004990"/>
    </source>
</evidence>
<dbReference type="SUPFAM" id="SSF52374">
    <property type="entry name" value="Nucleotidylyl transferase"/>
    <property type="match status" value="1"/>
</dbReference>
<dbReference type="PATRIC" id="fig|1156395.6.peg.118"/>
<dbReference type="Gene3D" id="3.30.1300.10">
    <property type="entry name" value="Pantoate-beta-alanine ligase, C-terminal domain"/>
    <property type="match status" value="1"/>
</dbReference>
<evidence type="ECO:0000256" key="5">
    <source>
        <dbReference type="ARBA" id="ARBA00022741"/>
    </source>
</evidence>
<comment type="subcellular location">
    <subcellularLocation>
        <location evidence="8">Cytoplasm</location>
    </subcellularLocation>
</comment>
<feature type="binding site" evidence="8">
    <location>
        <position position="65"/>
    </location>
    <ligand>
        <name>beta-alanine</name>
        <dbReference type="ChEBI" id="CHEBI:57966"/>
    </ligand>
</feature>
<dbReference type="Pfam" id="PF02569">
    <property type="entry name" value="Pantoate_ligase"/>
    <property type="match status" value="1"/>
</dbReference>
<dbReference type="PANTHER" id="PTHR21299:SF1">
    <property type="entry name" value="PANTOATE--BETA-ALANINE LIGASE"/>
    <property type="match status" value="1"/>
</dbReference>
<keyword evidence="6 8" id="KW-0067">ATP-binding</keyword>
<dbReference type="UniPathway" id="UPA00028">
    <property type="reaction ID" value="UER00005"/>
</dbReference>
<dbReference type="Proteomes" id="UP000093080">
    <property type="component" value="Unassembled WGS sequence"/>
</dbReference>
<evidence type="ECO:0000256" key="7">
    <source>
        <dbReference type="ARBA" id="ARBA00048258"/>
    </source>
</evidence>
<feature type="binding site" evidence="8">
    <location>
        <begin position="34"/>
        <end position="41"/>
    </location>
    <ligand>
        <name>ATP</name>
        <dbReference type="ChEBI" id="CHEBI:30616"/>
    </ligand>
</feature>
<protein>
    <recommendedName>
        <fullName evidence="8">Pantothenate synthetase</fullName>
        <shortName evidence="8">PS</shortName>
        <ecNumber evidence="8">6.3.2.1</ecNumber>
    </recommendedName>
    <alternativeName>
        <fullName evidence="8">Pantoate--beta-alanine ligase</fullName>
    </alternativeName>
    <alternativeName>
        <fullName evidence="8">Pantoate-activating enzyme</fullName>
    </alternativeName>
</protein>
<dbReference type="InterPro" id="IPR004821">
    <property type="entry name" value="Cyt_trans-like"/>
</dbReference>
<evidence type="ECO:0000313" key="10">
    <source>
        <dbReference type="Proteomes" id="UP000093080"/>
    </source>
</evidence>
<keyword evidence="8" id="KW-0963">Cytoplasm</keyword>
<dbReference type="EC" id="6.3.2.1" evidence="8"/>
<keyword evidence="5 8" id="KW-0547">Nucleotide-binding</keyword>
<feature type="binding site" evidence="8">
    <location>
        <position position="157"/>
    </location>
    <ligand>
        <name>(R)-pantoate</name>
        <dbReference type="ChEBI" id="CHEBI:15980"/>
    </ligand>
</feature>
<evidence type="ECO:0000256" key="4">
    <source>
        <dbReference type="ARBA" id="ARBA00022655"/>
    </source>
</evidence>
<dbReference type="GO" id="GO:0005829">
    <property type="term" value="C:cytosol"/>
    <property type="evidence" value="ECO:0007669"/>
    <property type="project" value="TreeGrafter"/>
</dbReference>